<feature type="transmembrane region" description="Helical" evidence="2">
    <location>
        <begin position="301"/>
        <end position="319"/>
    </location>
</feature>
<dbReference type="AlphaFoldDB" id="S3CE27"/>
<evidence type="ECO:0000313" key="5">
    <source>
        <dbReference type="Proteomes" id="UP000014400"/>
    </source>
</evidence>
<reference evidence="4 5" key="1">
    <citation type="submission" date="2013-04" db="EMBL/GenBank/DDBJ databases">
        <title>The Genome Sequence of Sutterella wadsworthensis HGA0223.</title>
        <authorList>
            <consortium name="The Broad Institute Genomics Platform"/>
            <person name="Earl A."/>
            <person name="Ward D."/>
            <person name="Feldgarden M."/>
            <person name="Gevers D."/>
            <person name="Schmidt T.M."/>
            <person name="Dover J."/>
            <person name="Dai D."/>
            <person name="Walker B."/>
            <person name="Young S."/>
            <person name="Zeng Q."/>
            <person name="Gargeya S."/>
            <person name="Fitzgerald M."/>
            <person name="Haas B."/>
            <person name="Abouelleil A."/>
            <person name="Allen A.W."/>
            <person name="Alvarado L."/>
            <person name="Arachchi H.M."/>
            <person name="Berlin A.M."/>
            <person name="Chapman S.B."/>
            <person name="Gainer-Dewar J."/>
            <person name="Goldberg J."/>
            <person name="Griggs A."/>
            <person name="Gujja S."/>
            <person name="Hansen M."/>
            <person name="Howarth C."/>
            <person name="Imamovic A."/>
            <person name="Ireland A."/>
            <person name="Larimer J."/>
            <person name="McCowan C."/>
            <person name="Murphy C."/>
            <person name="Pearson M."/>
            <person name="Poon T.W."/>
            <person name="Priest M."/>
            <person name="Roberts A."/>
            <person name="Saif S."/>
            <person name="Shea T."/>
            <person name="Sisk P."/>
            <person name="Sykes S."/>
            <person name="Wortman J."/>
            <person name="Nusbaum C."/>
            <person name="Birren B."/>
        </authorList>
    </citation>
    <scope>NUCLEOTIDE SEQUENCE [LARGE SCALE GENOMIC DNA]</scope>
    <source>
        <strain evidence="4 5">HGA0223</strain>
    </source>
</reference>
<proteinExistence type="predicted"/>
<feature type="compositionally biased region" description="Basic and acidic residues" evidence="1">
    <location>
        <begin position="101"/>
        <end position="111"/>
    </location>
</feature>
<sequence length="1053" mass="109770">MAAQRNVQKKKSKRKNTRRQNQDGHLRSEAPFLKEAPISSAVAEALRAEAAAPTDHGALEEPEASAPKECLTSDASAQTDAKPAAVTAAAEQPAETAAGELSKEEKADERSAIVASPETDLTAGVDAVSGAALSIVSSAAPNFVLGAATPPPETAVERKRRTADTSPSAPAPAETPTVSAEPAPLAAANAEKDTADEENASPASDLDHARSLRPFGMIIGSWAILLLSGALLAFAAANWTVWSDTLRLTIFGGAALLSFLPTVCCKYISRTLQDCSAALGGLLTALLFVVIGQTWQTGDDAASLLLGLSALLTPWLLVIRRPLIFTLWYAALAIGLGLKGFERFGEAPDIFTPMLIAAVFASAAAAALGLSLRLRPSPGLRASALLPALNFSVLLGLLPPVAFALDNAGLESLAGLALLFLAGALIGSAALWSARLPELRALAMLTLAGWGNALLILFMHPYLGHLSSASLGYALTLLNGLVCLAGTLSAARFSRRRTMQAKAQDASSQPDTGSEKPCAASHSLRASLEKAAASAPAAAAGILGALAITLAISTLLMFDVSTFFVEVLFLVIGLTLGGWAAVQAQRAQKTNAVKVLSTLGITLQTAGLFFAAVGWLMLASDLSGQSPWTMIMPAAALLCAWLFPWRAVLFAALLSPLYVHMPLPGNAAWSDVLFLLTLLTGLSVLFGKSAAQRAESLLPALLAAAWTSGLLQPESFVHQPIPAGHFAQMPSIGFVAAAALLLIVCLRSLTAGRHRSLSLQRVAAFIAAVAAVWMLPAAADLLLLSAAILAALSLVGKRLAAAALIATGGLLFCAADLFWTAAAPGINPLLEAAKIYGVMGLALALSSLALCLRRFSGSSVKMFGFGLQQGFALAALMITAAAVAFTALNRIDLLEHGQSRIVRLVPADPRDMLLGDFMALRYAFDDEALQVRQSAEAAVHVEGFCLSMRNTQNPPNDASALNPGETAGKLDQWVILGAKLRRDGTVSACPKGTQWELAALAGEPKVPRRWFFPSGEAHRYEPAAAADFRCLGRSCILAGLLNANGEPIARRAE</sequence>
<feature type="transmembrane region" description="Helical" evidence="2">
    <location>
        <begin position="248"/>
        <end position="268"/>
    </location>
</feature>
<dbReference type="EMBL" id="ATCF01000021">
    <property type="protein sequence ID" value="EPD98759.1"/>
    <property type="molecule type" value="Genomic_DNA"/>
</dbReference>
<dbReference type="RefSeq" id="WP_016474703.1">
    <property type="nucleotide sequence ID" value="NZ_KE150480.1"/>
</dbReference>
<feature type="transmembrane region" description="Helical" evidence="2">
    <location>
        <begin position="414"/>
        <end position="434"/>
    </location>
</feature>
<keyword evidence="2" id="KW-0812">Transmembrane</keyword>
<feature type="region of interest" description="Disordered" evidence="1">
    <location>
        <begin position="1"/>
        <end position="119"/>
    </location>
</feature>
<feature type="transmembrane region" description="Helical" evidence="2">
    <location>
        <begin position="471"/>
        <end position="491"/>
    </location>
</feature>
<evidence type="ECO:0000256" key="1">
    <source>
        <dbReference type="SAM" id="MobiDB-lite"/>
    </source>
</evidence>
<dbReference type="Pfam" id="PF09925">
    <property type="entry name" value="DUF2157"/>
    <property type="match status" value="1"/>
</dbReference>
<accession>S3CE27</accession>
<feature type="transmembrane region" description="Helical" evidence="2">
    <location>
        <begin position="275"/>
        <end position="295"/>
    </location>
</feature>
<dbReference type="Proteomes" id="UP000014400">
    <property type="component" value="Unassembled WGS sequence"/>
</dbReference>
<organism evidence="4 5">
    <name type="scientific">Sutterella wadsworthensis HGA0223</name>
    <dbReference type="NCBI Taxonomy" id="1203554"/>
    <lineage>
        <taxon>Bacteria</taxon>
        <taxon>Pseudomonadati</taxon>
        <taxon>Pseudomonadota</taxon>
        <taxon>Betaproteobacteria</taxon>
        <taxon>Burkholderiales</taxon>
        <taxon>Sutterellaceae</taxon>
        <taxon>Sutterella</taxon>
    </lineage>
</organism>
<feature type="transmembrane region" description="Helical" evidence="2">
    <location>
        <begin position="732"/>
        <end position="750"/>
    </location>
</feature>
<feature type="transmembrane region" description="Helical" evidence="2">
    <location>
        <begin position="441"/>
        <end position="459"/>
    </location>
</feature>
<feature type="transmembrane region" description="Helical" evidence="2">
    <location>
        <begin position="867"/>
        <end position="888"/>
    </location>
</feature>
<gene>
    <name evidence="4" type="ORF">HMPREF1476_01501</name>
</gene>
<feature type="transmembrane region" description="Helical" evidence="2">
    <location>
        <begin position="762"/>
        <end position="795"/>
    </location>
</feature>
<dbReference type="eggNOG" id="ENOG5032QMQ">
    <property type="taxonomic scope" value="Bacteria"/>
</dbReference>
<feature type="transmembrane region" description="Helical" evidence="2">
    <location>
        <begin position="350"/>
        <end position="372"/>
    </location>
</feature>
<dbReference type="STRING" id="1203554.HMPREF1476_01501"/>
<evidence type="ECO:0000259" key="3">
    <source>
        <dbReference type="Pfam" id="PF09925"/>
    </source>
</evidence>
<dbReference type="InterPro" id="IPR025833">
    <property type="entry name" value="GDYXXLXY"/>
</dbReference>
<feature type="transmembrane region" description="Helical" evidence="2">
    <location>
        <begin position="215"/>
        <end position="236"/>
    </location>
</feature>
<feature type="transmembrane region" description="Helical" evidence="2">
    <location>
        <begin position="384"/>
        <end position="402"/>
    </location>
</feature>
<feature type="transmembrane region" description="Helical" evidence="2">
    <location>
        <begin position="666"/>
        <end position="686"/>
    </location>
</feature>
<feature type="compositionally biased region" description="Basic residues" evidence="1">
    <location>
        <begin position="7"/>
        <end position="18"/>
    </location>
</feature>
<protein>
    <recommendedName>
        <fullName evidence="3">DUF2157 domain-containing protein</fullName>
    </recommendedName>
</protein>
<feature type="transmembrane region" description="Helical" evidence="2">
    <location>
        <begin position="563"/>
        <end position="582"/>
    </location>
</feature>
<keyword evidence="2" id="KW-1133">Transmembrane helix</keyword>
<feature type="compositionally biased region" description="Low complexity" evidence="1">
    <location>
        <begin position="41"/>
        <end position="52"/>
    </location>
</feature>
<feature type="compositionally biased region" description="Low complexity" evidence="1">
    <location>
        <begin position="77"/>
        <end position="98"/>
    </location>
</feature>
<comment type="caution">
    <text evidence="4">The sequence shown here is derived from an EMBL/GenBank/DDBJ whole genome shotgun (WGS) entry which is preliminary data.</text>
</comment>
<feature type="transmembrane region" description="Helical" evidence="2">
    <location>
        <begin position="326"/>
        <end position="344"/>
    </location>
</feature>
<dbReference type="InterPro" id="IPR018677">
    <property type="entry name" value="DUF2157"/>
</dbReference>
<feature type="transmembrane region" description="Helical" evidence="2">
    <location>
        <begin position="630"/>
        <end position="654"/>
    </location>
</feature>
<dbReference type="PATRIC" id="fig|1203554.3.peg.1576"/>
<dbReference type="Pfam" id="PF14345">
    <property type="entry name" value="GDYXXLXY"/>
    <property type="match status" value="1"/>
</dbReference>
<keyword evidence="2" id="KW-0472">Membrane</keyword>
<feature type="transmembrane region" description="Helical" evidence="2">
    <location>
        <begin position="594"/>
        <end position="618"/>
    </location>
</feature>
<dbReference type="HOGENOM" id="CLU_010689_0_0_4"/>
<feature type="transmembrane region" description="Helical" evidence="2">
    <location>
        <begin position="801"/>
        <end position="823"/>
    </location>
</feature>
<name>S3CE27_9BURK</name>
<evidence type="ECO:0000313" key="4">
    <source>
        <dbReference type="EMBL" id="EPD98759.1"/>
    </source>
</evidence>
<feature type="region of interest" description="Disordered" evidence="1">
    <location>
        <begin position="148"/>
        <end position="206"/>
    </location>
</feature>
<keyword evidence="5" id="KW-1185">Reference proteome</keyword>
<feature type="compositionally biased region" description="Low complexity" evidence="1">
    <location>
        <begin position="164"/>
        <end position="189"/>
    </location>
</feature>
<feature type="transmembrane region" description="Helical" evidence="2">
    <location>
        <begin position="835"/>
        <end position="855"/>
    </location>
</feature>
<evidence type="ECO:0000256" key="2">
    <source>
        <dbReference type="SAM" id="Phobius"/>
    </source>
</evidence>
<feature type="domain" description="DUF2157" evidence="3">
    <location>
        <begin position="210"/>
        <end position="323"/>
    </location>
</feature>
<feature type="transmembrane region" description="Helical" evidence="2">
    <location>
        <begin position="535"/>
        <end position="557"/>
    </location>
</feature>